<evidence type="ECO:0000313" key="1">
    <source>
        <dbReference type="EMBL" id="KAK7313921.1"/>
    </source>
</evidence>
<sequence>MVHPLPPSADDHVRSAREFQAPMGHSRSVRRVAALAGAIWFTPSSSPCVGVEGLLVFPSLPALPPLVIQLTRKPNPPSREQGSARSTCIYSLHWRPLPRIPYSEDTARSPPNAPTTLTCQSGSLGRIIPRLCHPLPHETWHGPPLNGSLS</sequence>
<dbReference type="Proteomes" id="UP001367508">
    <property type="component" value="Unassembled WGS sequence"/>
</dbReference>
<dbReference type="EMBL" id="JAYMYQ010000009">
    <property type="protein sequence ID" value="KAK7313921.1"/>
    <property type="molecule type" value="Genomic_DNA"/>
</dbReference>
<keyword evidence="2" id="KW-1185">Reference proteome</keyword>
<accession>A0AAN9KC46</accession>
<gene>
    <name evidence="1" type="ORF">VNO77_39126</name>
</gene>
<reference evidence="1 2" key="1">
    <citation type="submission" date="2024-01" db="EMBL/GenBank/DDBJ databases">
        <title>The genomes of 5 underutilized Papilionoideae crops provide insights into root nodulation and disease resistanc.</title>
        <authorList>
            <person name="Jiang F."/>
        </authorList>
    </citation>
    <scope>NUCLEOTIDE SEQUENCE [LARGE SCALE GENOMIC DNA]</scope>
    <source>
        <strain evidence="1">LVBAO_FW01</strain>
        <tissue evidence="1">Leaves</tissue>
    </source>
</reference>
<protein>
    <submittedName>
        <fullName evidence="1">Uncharacterized protein</fullName>
    </submittedName>
</protein>
<comment type="caution">
    <text evidence="1">The sequence shown here is derived from an EMBL/GenBank/DDBJ whole genome shotgun (WGS) entry which is preliminary data.</text>
</comment>
<name>A0AAN9KC46_CANGL</name>
<evidence type="ECO:0000313" key="2">
    <source>
        <dbReference type="Proteomes" id="UP001367508"/>
    </source>
</evidence>
<organism evidence="1 2">
    <name type="scientific">Canavalia gladiata</name>
    <name type="common">Sword bean</name>
    <name type="synonym">Dolichos gladiatus</name>
    <dbReference type="NCBI Taxonomy" id="3824"/>
    <lineage>
        <taxon>Eukaryota</taxon>
        <taxon>Viridiplantae</taxon>
        <taxon>Streptophyta</taxon>
        <taxon>Embryophyta</taxon>
        <taxon>Tracheophyta</taxon>
        <taxon>Spermatophyta</taxon>
        <taxon>Magnoliopsida</taxon>
        <taxon>eudicotyledons</taxon>
        <taxon>Gunneridae</taxon>
        <taxon>Pentapetalae</taxon>
        <taxon>rosids</taxon>
        <taxon>fabids</taxon>
        <taxon>Fabales</taxon>
        <taxon>Fabaceae</taxon>
        <taxon>Papilionoideae</taxon>
        <taxon>50 kb inversion clade</taxon>
        <taxon>NPAAA clade</taxon>
        <taxon>indigoferoid/millettioid clade</taxon>
        <taxon>Phaseoleae</taxon>
        <taxon>Canavalia</taxon>
    </lineage>
</organism>
<dbReference type="AlphaFoldDB" id="A0AAN9KC46"/>
<proteinExistence type="predicted"/>